<keyword evidence="2" id="KW-0812">Transmembrane</keyword>
<reference evidence="3" key="1">
    <citation type="submission" date="2021-03" db="EMBL/GenBank/DDBJ databases">
        <title>Comparative genomics and phylogenomic investigation of the class Geoglossomycetes provide insights into ecological specialization and systematics.</title>
        <authorList>
            <person name="Melie T."/>
            <person name="Pirro S."/>
            <person name="Miller A.N."/>
            <person name="Quandt A."/>
        </authorList>
    </citation>
    <scope>NUCLEOTIDE SEQUENCE</scope>
    <source>
        <strain evidence="3">CAQ_001_2017</strain>
    </source>
</reference>
<keyword evidence="2" id="KW-1133">Transmembrane helix</keyword>
<evidence type="ECO:0000256" key="1">
    <source>
        <dbReference type="SAM" id="MobiDB-lite"/>
    </source>
</evidence>
<name>A0A9P8RM21_9PEZI</name>
<feature type="compositionally biased region" description="Basic and acidic residues" evidence="1">
    <location>
        <begin position="647"/>
        <end position="666"/>
    </location>
</feature>
<keyword evidence="4" id="KW-1185">Reference proteome</keyword>
<dbReference type="Proteomes" id="UP000750711">
    <property type="component" value="Unassembled WGS sequence"/>
</dbReference>
<gene>
    <name evidence="3" type="ORF">GP486_005792</name>
</gene>
<dbReference type="EMBL" id="JAGHQM010001155">
    <property type="protein sequence ID" value="KAH0556283.1"/>
    <property type="molecule type" value="Genomic_DNA"/>
</dbReference>
<evidence type="ECO:0000256" key="2">
    <source>
        <dbReference type="SAM" id="Phobius"/>
    </source>
</evidence>
<feature type="transmembrane region" description="Helical" evidence="2">
    <location>
        <begin position="23"/>
        <end position="44"/>
    </location>
</feature>
<sequence>MTSVTSPLPSSDGSASDSTSNRLALAAAILAAGAFVVAFMQALLEYISSNSAMRKCSPCAIGYSSYLVKRRWNFRFWKLRVYYPLLALEKMNILNVLFIQSLQSIELDDGISEIAALNSQWAWRNINEDDVPKWLQVADEMTVLCHLADTSKIISISDIPWVHWKLRLAFLKWRWNHPLQPNRRPRASWAQLLFAFGITETKALMNQLVDADMIPSNLDVPLQRIGLFDLGVLAFLMGFTSVKIDIPNRDFRAISSFGTITTQELQGWGKIIHFDGDAREFHQLLARCAETWLYRGSSLINGNTSYGKYQGNSLALSVDILGDSIKNKRSIEDHKAEVFERSRGGIFDRSGIERDNTWEEASLMNRLVNDLINSLLQSVDQVDHPQGNIGDTKALDDTFITWQVATGKCVPSLLLSASFMTIHGIVCGFPSDALLEPISAWSRYRAQKLWARRPFFMSKNLRRSMVLDLGGFFRVTSDYLMSREVGASPAGLYGWGISTMKIFFDYFPEELRLEIVSSDGLAAAVLTAETSALIENFNPREWATQVKQSQVESYTSTLFKPLNVLWCQIIVLDIAIQYHIRRGWDNRRIGQSTKSPSPPGSRAAVLSKALAAATSPKPDVSRADGKGLQRRVTTLSEAVAANPPETNRTEEESTMDRPEEPTKANDTRSVIARLFSKLLHCEDWYDQEGQVAYAISRSLEIPTDLSNTKTFHEWNLESSLKEHSGITTGANGEELRGNYFGVLADLLELRGLFVIAFLNIHPDSTDVYNAESENIQMPIA</sequence>
<comment type="caution">
    <text evidence="3">The sequence shown here is derived from an EMBL/GenBank/DDBJ whole genome shotgun (WGS) entry which is preliminary data.</text>
</comment>
<evidence type="ECO:0000313" key="4">
    <source>
        <dbReference type="Proteomes" id="UP000750711"/>
    </source>
</evidence>
<dbReference type="AlphaFoldDB" id="A0A9P8RM21"/>
<accession>A0A9P8RM21</accession>
<protein>
    <submittedName>
        <fullName evidence="3">Uncharacterized protein</fullName>
    </submittedName>
</protein>
<keyword evidence="2" id="KW-0472">Membrane</keyword>
<proteinExistence type="predicted"/>
<feature type="region of interest" description="Disordered" evidence="1">
    <location>
        <begin position="634"/>
        <end position="666"/>
    </location>
</feature>
<evidence type="ECO:0000313" key="3">
    <source>
        <dbReference type="EMBL" id="KAH0556283.1"/>
    </source>
</evidence>
<organism evidence="3 4">
    <name type="scientific">Trichoglossum hirsutum</name>
    <dbReference type="NCBI Taxonomy" id="265104"/>
    <lineage>
        <taxon>Eukaryota</taxon>
        <taxon>Fungi</taxon>
        <taxon>Dikarya</taxon>
        <taxon>Ascomycota</taxon>
        <taxon>Pezizomycotina</taxon>
        <taxon>Geoglossomycetes</taxon>
        <taxon>Geoglossales</taxon>
        <taxon>Geoglossaceae</taxon>
        <taxon>Trichoglossum</taxon>
    </lineage>
</organism>